<dbReference type="Proteomes" id="UP001190465">
    <property type="component" value="Chromosome"/>
</dbReference>
<dbReference type="Pfam" id="PF00441">
    <property type="entry name" value="Acyl-CoA_dh_1"/>
    <property type="match status" value="1"/>
</dbReference>
<dbReference type="InterPro" id="IPR009100">
    <property type="entry name" value="AcylCoA_DH/oxidase_NM_dom_sf"/>
</dbReference>
<evidence type="ECO:0000259" key="7">
    <source>
        <dbReference type="Pfam" id="PF02771"/>
    </source>
</evidence>
<comment type="similarity">
    <text evidence="2">Belongs to the acyl-CoA dehydrogenase family.</text>
</comment>
<dbReference type="InterPro" id="IPR013786">
    <property type="entry name" value="AcylCoA_DH/ox_N"/>
</dbReference>
<proteinExistence type="inferred from homology"/>
<dbReference type="RefSeq" id="WP_308479902.1">
    <property type="nucleotide sequence ID" value="NZ_OY726397.1"/>
</dbReference>
<evidence type="ECO:0000256" key="4">
    <source>
        <dbReference type="ARBA" id="ARBA00022827"/>
    </source>
</evidence>
<keyword evidence="4" id="KW-0274">FAD</keyword>
<sequence length="349" mass="35654">MTGPDFSELHDELRAIAGDVLGKASGAEIGAPLLAQAGWTGLEIAEECGGADATFRETALICEEMGRAAARSGYLGGVVLGVGLLNMLPRSPVRDQLLAEVAAGSNAVAVALSAAQRGAGPAFTLDAQRRVGGAVSFVIDGAAPWLLIPATDPDGELVVVAVQADADGLSVVGQPVVDETRLLAAVSAVDVQVDEGAVSRCPDGLAAVLDRGYLALACDSVGLAAAMLDATVAYLGVREQFGRPIGSFQAVKHACADMLVQITVARQLIDAGVAAMVADGPDAARAAAMAKAYAGEIAVQVAGKALQLHGGIGYTWEAGIHTYLKRATLNRALFGSPAEHRHWLTAQRS</sequence>
<name>A0ABZ3JDD2_9MYCO</name>
<dbReference type="PANTHER" id="PTHR43884:SF20">
    <property type="entry name" value="ACYL-COA DEHYDROGENASE FADE28"/>
    <property type="match status" value="1"/>
</dbReference>
<keyword evidence="3" id="KW-0285">Flavoprotein</keyword>
<dbReference type="InterPro" id="IPR037069">
    <property type="entry name" value="AcylCoA_DH/ox_N_sf"/>
</dbReference>
<feature type="domain" description="Acyl-CoA dehydrogenase/oxidase N-terminal" evidence="7">
    <location>
        <begin position="34"/>
        <end position="104"/>
    </location>
</feature>
<dbReference type="EMBL" id="OY726397">
    <property type="protein sequence ID" value="CAJ1510468.1"/>
    <property type="molecule type" value="Genomic_DNA"/>
</dbReference>
<comment type="cofactor">
    <cofactor evidence="1">
        <name>FAD</name>
        <dbReference type="ChEBI" id="CHEBI:57692"/>
    </cofactor>
</comment>
<gene>
    <name evidence="8" type="ORF">MU0053_004626</name>
</gene>
<dbReference type="Gene3D" id="1.20.140.10">
    <property type="entry name" value="Butyryl-CoA Dehydrogenase, subunit A, domain 3"/>
    <property type="match status" value="1"/>
</dbReference>
<dbReference type="EC" id="1.-.-.-" evidence="8"/>
<dbReference type="SUPFAM" id="SSF56645">
    <property type="entry name" value="Acyl-CoA dehydrogenase NM domain-like"/>
    <property type="match status" value="1"/>
</dbReference>
<evidence type="ECO:0000259" key="6">
    <source>
        <dbReference type="Pfam" id="PF00441"/>
    </source>
</evidence>
<evidence type="ECO:0000256" key="1">
    <source>
        <dbReference type="ARBA" id="ARBA00001974"/>
    </source>
</evidence>
<dbReference type="SUPFAM" id="SSF47203">
    <property type="entry name" value="Acyl-CoA dehydrogenase C-terminal domain-like"/>
    <property type="match status" value="1"/>
</dbReference>
<dbReference type="Pfam" id="PF02771">
    <property type="entry name" value="Acyl-CoA_dh_N"/>
    <property type="match status" value="1"/>
</dbReference>
<keyword evidence="9" id="KW-1185">Reference proteome</keyword>
<evidence type="ECO:0000313" key="9">
    <source>
        <dbReference type="Proteomes" id="UP001190465"/>
    </source>
</evidence>
<dbReference type="InterPro" id="IPR036250">
    <property type="entry name" value="AcylCo_DH-like_C"/>
</dbReference>
<dbReference type="PANTHER" id="PTHR43884">
    <property type="entry name" value="ACYL-COA DEHYDROGENASE"/>
    <property type="match status" value="1"/>
</dbReference>
<feature type="domain" description="Acyl-CoA dehydrogenase/oxidase C-terminal" evidence="6">
    <location>
        <begin position="209"/>
        <end position="338"/>
    </location>
</feature>
<keyword evidence="5 8" id="KW-0560">Oxidoreductase</keyword>
<evidence type="ECO:0000256" key="5">
    <source>
        <dbReference type="ARBA" id="ARBA00023002"/>
    </source>
</evidence>
<dbReference type="GO" id="GO:0016491">
    <property type="term" value="F:oxidoreductase activity"/>
    <property type="evidence" value="ECO:0007669"/>
    <property type="project" value="UniProtKB-KW"/>
</dbReference>
<organism evidence="8 9">
    <name type="scientific">[Mycobacterium] burgundiense</name>
    <dbReference type="NCBI Taxonomy" id="3064286"/>
    <lineage>
        <taxon>Bacteria</taxon>
        <taxon>Bacillati</taxon>
        <taxon>Actinomycetota</taxon>
        <taxon>Actinomycetes</taxon>
        <taxon>Mycobacteriales</taxon>
        <taxon>Mycobacteriaceae</taxon>
        <taxon>Mycolicibacterium</taxon>
    </lineage>
</organism>
<dbReference type="InterPro" id="IPR009075">
    <property type="entry name" value="AcylCo_DH/oxidase_C"/>
</dbReference>
<accession>A0ABZ3JDD2</accession>
<reference evidence="8 9" key="1">
    <citation type="submission" date="2023-08" db="EMBL/GenBank/DDBJ databases">
        <authorList>
            <person name="Folkvardsen B D."/>
            <person name="Norman A."/>
        </authorList>
    </citation>
    <scope>NUCLEOTIDE SEQUENCE [LARGE SCALE GENOMIC DNA]</scope>
    <source>
        <strain evidence="8 9">Mu0053</strain>
    </source>
</reference>
<evidence type="ECO:0000313" key="8">
    <source>
        <dbReference type="EMBL" id="CAJ1510468.1"/>
    </source>
</evidence>
<protein>
    <submittedName>
        <fullName evidence="8">Acyl-CoA dehydrogenase family protein</fullName>
        <ecNumber evidence="8">1.-.-.-</ecNumber>
    </submittedName>
</protein>
<evidence type="ECO:0000256" key="3">
    <source>
        <dbReference type="ARBA" id="ARBA00022630"/>
    </source>
</evidence>
<evidence type="ECO:0000256" key="2">
    <source>
        <dbReference type="ARBA" id="ARBA00009347"/>
    </source>
</evidence>
<dbReference type="Gene3D" id="1.10.540.10">
    <property type="entry name" value="Acyl-CoA dehydrogenase/oxidase, N-terminal domain"/>
    <property type="match status" value="1"/>
</dbReference>